<evidence type="ECO:0000256" key="6">
    <source>
        <dbReference type="ARBA" id="ARBA00023235"/>
    </source>
</evidence>
<reference evidence="10 11" key="1">
    <citation type="journal article" date="2021" name="Arch. Microbiol.">
        <title>Myceligenerans indicum sp. nov., an actinobacterium isolated from mangrove sediment of Sundarbans, India.</title>
        <authorList>
            <person name="Asha K."/>
            <person name="Bhadury P."/>
        </authorList>
    </citation>
    <scope>NUCLEOTIDE SEQUENCE [LARGE SCALE GENOMIC DNA]</scope>
    <source>
        <strain evidence="10 11">I2</strain>
    </source>
</reference>
<comment type="caution">
    <text evidence="10">The sequence shown here is derived from an EMBL/GenBank/DDBJ whole genome shotgun (WGS) entry which is preliminary data.</text>
</comment>
<dbReference type="Proteomes" id="UP000675409">
    <property type="component" value="Unassembled WGS sequence"/>
</dbReference>
<evidence type="ECO:0000256" key="5">
    <source>
        <dbReference type="ARBA" id="ARBA00023125"/>
    </source>
</evidence>
<keyword evidence="11" id="KW-1185">Reference proteome</keyword>
<dbReference type="PANTHER" id="PTHR43493:SF5">
    <property type="entry name" value="DNA GYRASE SUBUNIT A, CHLOROPLASTIC_MITOCHONDRIAL"/>
    <property type="match status" value="1"/>
</dbReference>
<dbReference type="EMBL" id="JABBYC010000005">
    <property type="protein sequence ID" value="MBL0885641.1"/>
    <property type="molecule type" value="Genomic_DNA"/>
</dbReference>
<comment type="catalytic activity">
    <reaction evidence="1 7">
        <text>ATP-dependent breakage, passage and rejoining of double-stranded DNA.</text>
        <dbReference type="EC" id="5.6.2.2"/>
    </reaction>
</comment>
<keyword evidence="4 7" id="KW-0799">Topoisomerase</keyword>
<dbReference type="Gene3D" id="3.30.1360.40">
    <property type="match status" value="1"/>
</dbReference>
<dbReference type="InterPro" id="IPR006691">
    <property type="entry name" value="GyrA/parC_rep"/>
</dbReference>
<keyword evidence="5 7" id="KW-0238">DNA-binding</keyword>
<dbReference type="Gene3D" id="2.120.10.90">
    <property type="entry name" value="DNA gyrase/topoisomerase IV, subunit A, C-terminal"/>
    <property type="match status" value="1"/>
</dbReference>
<accession>A0ABS1LHD7</accession>
<feature type="domain" description="Topo IIA-type catalytic" evidence="9">
    <location>
        <begin position="45"/>
        <end position="510"/>
    </location>
</feature>
<name>A0ABS1LHD7_9MICO</name>
<keyword evidence="6 7" id="KW-0413">Isomerase</keyword>
<evidence type="ECO:0000259" key="9">
    <source>
        <dbReference type="PROSITE" id="PS52040"/>
    </source>
</evidence>
<dbReference type="Gene3D" id="3.90.199.10">
    <property type="entry name" value="Topoisomerase II, domain 5"/>
    <property type="match status" value="1"/>
</dbReference>
<dbReference type="SUPFAM" id="SSF101904">
    <property type="entry name" value="GyrA/ParC C-terminal domain-like"/>
    <property type="match status" value="1"/>
</dbReference>
<feature type="region of interest" description="Disordered" evidence="8">
    <location>
        <begin position="796"/>
        <end position="826"/>
    </location>
</feature>
<evidence type="ECO:0000256" key="2">
    <source>
        <dbReference type="ARBA" id="ARBA00008263"/>
    </source>
</evidence>
<dbReference type="RefSeq" id="WP_201845481.1">
    <property type="nucleotide sequence ID" value="NZ_JABBYC010000005.1"/>
</dbReference>
<sequence>MARKPSSAPLDESEIHETIVDIDVSAEMESSYLEYAYSVIYSRALPDARDGLKPVQRRILYMMSDMGLRPDRAHVKSSRVVGEVMGKLHPHGDTAIYDALVRLAQDFSLRLPLVDGHGNFGSLDDGPAAPRYTEARPAASAVAMTSDLDEDVVDFVPNYDNKLTQPDVLPSAIPNLLVNGASGIAVGMATNMPPHNLVEVVAAAQHLLKHPDATLEDVQRFVPGPDLPGGGKIVGLEGVRDAYRTGRGTFRTRATARIENVTPRRRGIVVTELPYSVGPEKVIEKVADGVKNKKIQGVTAVQDLTDRNHGLRLVVEVKAGFDPEAVLEQLYRTTPLEDTFGINNVTLVDGQPCTLGLLDLLSVWVNHRIDVVRRRSQFRLRKRQERLHLVEGLLVAILDIDEVIQVIRSSDDAGVARERLMGVFDLSEAQASYILDLQLRRLTKFSRIELEKEQEELRLEIAKLEEILGSEKVLRRLVSKEMGEVAKTYGTPRRTILLDAEGGSVGSAAPAARGRKKGVLDDLNLQIADSPTRVVLSATGLLARLADAAPVSRTGNRAAHDALRADCAATTRGEIALVTSRGRALRVPVVELPTLPTTDGAPSLSGGLPLSELVDLAANETVLGLLAIGEGAPTLALGTAAGVVKRVTSTDVPKNGDDWTVIGLKDGDEVVGAALVTDDDELVFVSSDSSLLHFPAATVRPQGRSGGGVAGIKLAADQRVVFFGAVPAGAEASVVTITTSDEALPDMEAGMGKVTPFELYPGKGRATGGVRSQRFLKGFDGLTLAWVGAAPARALGAGGQPVELPETDERRDGSGTPLETPVTVVG</sequence>
<dbReference type="PANTHER" id="PTHR43493">
    <property type="entry name" value="DNA GYRASE/TOPOISOMERASE SUBUNIT A"/>
    <property type="match status" value="1"/>
</dbReference>
<evidence type="ECO:0000256" key="3">
    <source>
        <dbReference type="ARBA" id="ARBA00012895"/>
    </source>
</evidence>
<dbReference type="SUPFAM" id="SSF56719">
    <property type="entry name" value="Type II DNA topoisomerase"/>
    <property type="match status" value="1"/>
</dbReference>
<dbReference type="InterPro" id="IPR013758">
    <property type="entry name" value="Topo_IIA_A/C_ab"/>
</dbReference>
<protein>
    <recommendedName>
        <fullName evidence="3">DNA topoisomerase (ATP-hydrolyzing)</fullName>
        <ecNumber evidence="3">5.6.2.2</ecNumber>
    </recommendedName>
</protein>
<dbReference type="Pfam" id="PF03989">
    <property type="entry name" value="DNA_gyraseA_C"/>
    <property type="match status" value="4"/>
</dbReference>
<evidence type="ECO:0000256" key="4">
    <source>
        <dbReference type="ARBA" id="ARBA00023029"/>
    </source>
</evidence>
<dbReference type="CDD" id="cd00187">
    <property type="entry name" value="TOP4c"/>
    <property type="match status" value="1"/>
</dbReference>
<dbReference type="PROSITE" id="PS52040">
    <property type="entry name" value="TOPO_IIA"/>
    <property type="match status" value="1"/>
</dbReference>
<evidence type="ECO:0000256" key="8">
    <source>
        <dbReference type="SAM" id="MobiDB-lite"/>
    </source>
</evidence>
<comment type="similarity">
    <text evidence="2">Belongs to the type II topoisomerase GyrA/ParC subunit family.</text>
</comment>
<proteinExistence type="inferred from homology"/>
<dbReference type="InterPro" id="IPR013760">
    <property type="entry name" value="Topo_IIA-like_dom_sf"/>
</dbReference>
<dbReference type="NCBIfam" id="NF004044">
    <property type="entry name" value="PRK05561.1"/>
    <property type="match status" value="1"/>
</dbReference>
<dbReference type="InterPro" id="IPR013757">
    <property type="entry name" value="Topo_IIA_A_a_sf"/>
</dbReference>
<dbReference type="InterPro" id="IPR002205">
    <property type="entry name" value="Topo_IIA_dom_A"/>
</dbReference>
<dbReference type="Pfam" id="PF00521">
    <property type="entry name" value="DNA_topoisoIV"/>
    <property type="match status" value="1"/>
</dbReference>
<evidence type="ECO:0000256" key="1">
    <source>
        <dbReference type="ARBA" id="ARBA00000185"/>
    </source>
</evidence>
<evidence type="ECO:0000256" key="7">
    <source>
        <dbReference type="PROSITE-ProRule" id="PRU01384"/>
    </source>
</evidence>
<feature type="active site" description="O-(5'-phospho-DNA)-tyrosine intermediate" evidence="7">
    <location>
        <position position="132"/>
    </location>
</feature>
<dbReference type="Gene3D" id="1.10.268.10">
    <property type="entry name" value="Topoisomerase, domain 3"/>
    <property type="match status" value="1"/>
</dbReference>
<dbReference type="EC" id="5.6.2.2" evidence="3"/>
<gene>
    <name evidence="10" type="ORF">HGK34_04980</name>
</gene>
<dbReference type="InterPro" id="IPR035516">
    <property type="entry name" value="Gyrase/topoIV_suA_C"/>
</dbReference>
<dbReference type="InterPro" id="IPR050220">
    <property type="entry name" value="Type_II_DNA_Topoisomerases"/>
</dbReference>
<organism evidence="10 11">
    <name type="scientific">Myceligenerans indicum</name>
    <dbReference type="NCBI Taxonomy" id="2593663"/>
    <lineage>
        <taxon>Bacteria</taxon>
        <taxon>Bacillati</taxon>
        <taxon>Actinomycetota</taxon>
        <taxon>Actinomycetes</taxon>
        <taxon>Micrococcales</taxon>
        <taxon>Promicromonosporaceae</taxon>
        <taxon>Myceligenerans</taxon>
    </lineage>
</organism>
<evidence type="ECO:0000313" key="11">
    <source>
        <dbReference type="Proteomes" id="UP000675409"/>
    </source>
</evidence>
<evidence type="ECO:0000313" key="10">
    <source>
        <dbReference type="EMBL" id="MBL0885641.1"/>
    </source>
</evidence>
<dbReference type="SMART" id="SM00434">
    <property type="entry name" value="TOP4c"/>
    <property type="match status" value="1"/>
</dbReference>